<evidence type="ECO:0000256" key="5">
    <source>
        <dbReference type="ARBA" id="ARBA00022786"/>
    </source>
</evidence>
<dbReference type="SUPFAM" id="SSF54001">
    <property type="entry name" value="Cysteine proteinases"/>
    <property type="match status" value="1"/>
</dbReference>
<dbReference type="GO" id="GO:0004843">
    <property type="term" value="F:cysteine-type deubiquitinase activity"/>
    <property type="evidence" value="ECO:0007669"/>
    <property type="project" value="UniProtKB-UniRule"/>
</dbReference>
<evidence type="ECO:0000256" key="4">
    <source>
        <dbReference type="ARBA" id="ARBA00022670"/>
    </source>
</evidence>
<dbReference type="InterPro" id="IPR038765">
    <property type="entry name" value="Papain-like_cys_pep_sf"/>
</dbReference>
<feature type="domain" description="UCH catalytic" evidence="9">
    <location>
        <begin position="1"/>
        <end position="208"/>
    </location>
</feature>
<protein>
    <recommendedName>
        <fullName evidence="3 8">ubiquitinyl hydrolase 1</fullName>
        <ecNumber evidence="3 8">3.4.19.12</ecNumber>
    </recommendedName>
</protein>
<feature type="site" description="Important for enzyme activity" evidence="8">
    <location>
        <position position="171"/>
    </location>
</feature>
<keyword evidence="6 8" id="KW-0378">Hydrolase</keyword>
<evidence type="ECO:0000256" key="1">
    <source>
        <dbReference type="ARBA" id="ARBA00000707"/>
    </source>
</evidence>
<dbReference type="GO" id="GO:0016579">
    <property type="term" value="P:protein deubiquitination"/>
    <property type="evidence" value="ECO:0007669"/>
    <property type="project" value="TreeGrafter"/>
</dbReference>
<reference evidence="10" key="1">
    <citation type="submission" date="2015-07" db="EMBL/GenBank/DDBJ databases">
        <title>Adaptation to a free-living lifestyle via gene acquisitions in the diplomonad Trepomonas sp. PC1.</title>
        <authorList>
            <person name="Xu F."/>
            <person name="Jerlstrom-Hultqvist J."/>
            <person name="Kolisko M."/>
            <person name="Simpson A.G.B."/>
            <person name="Roger A.J."/>
            <person name="Svard S.G."/>
            <person name="Andersson J.O."/>
        </authorList>
    </citation>
    <scope>NUCLEOTIDE SEQUENCE</scope>
    <source>
        <strain evidence="10">PC1</strain>
    </source>
</reference>
<keyword evidence="7 8" id="KW-0788">Thiol protease</keyword>
<organism evidence="10">
    <name type="scientific">Trepomonas sp. PC1</name>
    <dbReference type="NCBI Taxonomy" id="1076344"/>
    <lineage>
        <taxon>Eukaryota</taxon>
        <taxon>Metamonada</taxon>
        <taxon>Diplomonadida</taxon>
        <taxon>Hexamitidae</taxon>
        <taxon>Hexamitinae</taxon>
        <taxon>Trepomonas</taxon>
    </lineage>
</organism>
<dbReference type="Gene3D" id="3.40.532.10">
    <property type="entry name" value="Peptidase C12, ubiquitin carboxyl-terminal hydrolase"/>
    <property type="match status" value="1"/>
</dbReference>
<feature type="site" description="Transition state stabilizer" evidence="8">
    <location>
        <position position="69"/>
    </location>
</feature>
<feature type="active site" description="Nucleophile" evidence="8">
    <location>
        <position position="75"/>
    </location>
</feature>
<feature type="active site" description="Proton donor" evidence="8">
    <location>
        <position position="156"/>
    </location>
</feature>
<dbReference type="InterPro" id="IPR036959">
    <property type="entry name" value="Peptidase_C12_UCH_sf"/>
</dbReference>
<sequence length="208" mass="24321">MWIPLENNPEMYQNYAKELFGMNIQVEDIWGAECIQQHDFIILLFHTSYQKGLYETMKPSQSSLVHLTQDICNSCGTMALLHCLINSNVEPTLNQQIFEKIKAEKHINGIKIIEELHDKYADKEQQQPEQTQENGQQVADENIQKAVPIDMETQLHFVVFKRIENKVFLLDGRINEIKEFSVTNNQEIIDLVLKHCPQFEMQALRFVE</sequence>
<dbReference type="AlphaFoldDB" id="A0A146KGX7"/>
<evidence type="ECO:0000256" key="6">
    <source>
        <dbReference type="ARBA" id="ARBA00022801"/>
    </source>
</evidence>
<dbReference type="PROSITE" id="PS52048">
    <property type="entry name" value="UCH_DOMAIN"/>
    <property type="match status" value="1"/>
</dbReference>
<dbReference type="Pfam" id="PF01088">
    <property type="entry name" value="Peptidase_C12"/>
    <property type="match status" value="1"/>
</dbReference>
<keyword evidence="4 8" id="KW-0645">Protease</keyword>
<evidence type="ECO:0000256" key="8">
    <source>
        <dbReference type="PROSITE-ProRule" id="PRU01393"/>
    </source>
</evidence>
<evidence type="ECO:0000256" key="2">
    <source>
        <dbReference type="ARBA" id="ARBA00009326"/>
    </source>
</evidence>
<evidence type="ECO:0000313" key="10">
    <source>
        <dbReference type="EMBL" id="JAP95942.1"/>
    </source>
</evidence>
<evidence type="ECO:0000256" key="3">
    <source>
        <dbReference type="ARBA" id="ARBA00012759"/>
    </source>
</evidence>
<dbReference type="EMBL" id="GDID01000664">
    <property type="protein sequence ID" value="JAP95942.1"/>
    <property type="molecule type" value="Transcribed_RNA"/>
</dbReference>
<name>A0A146KGX7_9EUKA</name>
<keyword evidence="5 8" id="KW-0833">Ubl conjugation pathway</keyword>
<gene>
    <name evidence="10" type="ORF">TPC1_10887</name>
</gene>
<evidence type="ECO:0000256" key="7">
    <source>
        <dbReference type="ARBA" id="ARBA00022807"/>
    </source>
</evidence>
<accession>A0A146KGX7</accession>
<comment type="similarity">
    <text evidence="2 8">Belongs to the peptidase C12 family.</text>
</comment>
<evidence type="ECO:0000259" key="9">
    <source>
        <dbReference type="PROSITE" id="PS52048"/>
    </source>
</evidence>
<comment type="catalytic activity">
    <reaction evidence="1 8">
        <text>Thiol-dependent hydrolysis of ester, thioester, amide, peptide and isopeptide bonds formed by the C-terminal Gly of ubiquitin (a 76-residue protein attached to proteins as an intracellular targeting signal).</text>
        <dbReference type="EC" id="3.4.19.12"/>
    </reaction>
</comment>
<dbReference type="InterPro" id="IPR001578">
    <property type="entry name" value="Peptidase_C12_UCH"/>
</dbReference>
<dbReference type="GO" id="GO:0006511">
    <property type="term" value="P:ubiquitin-dependent protein catabolic process"/>
    <property type="evidence" value="ECO:0007669"/>
    <property type="project" value="UniProtKB-UniRule"/>
</dbReference>
<dbReference type="PANTHER" id="PTHR10589:SF17">
    <property type="entry name" value="UBIQUITIN CARBOXYL-TERMINAL HYDROLASE"/>
    <property type="match status" value="1"/>
</dbReference>
<dbReference type="EC" id="3.4.19.12" evidence="3 8"/>
<proteinExistence type="inferred from homology"/>
<dbReference type="GO" id="GO:0005737">
    <property type="term" value="C:cytoplasm"/>
    <property type="evidence" value="ECO:0007669"/>
    <property type="project" value="TreeGrafter"/>
</dbReference>
<dbReference type="PANTHER" id="PTHR10589">
    <property type="entry name" value="UBIQUITIN CARBOXYL-TERMINAL HYDROLASE"/>
    <property type="match status" value="1"/>
</dbReference>